<dbReference type="SUPFAM" id="SSF56112">
    <property type="entry name" value="Protein kinase-like (PK-like)"/>
    <property type="match status" value="1"/>
</dbReference>
<sequence length="417" mass="46138">MDGEIGGNGLMGDVTVESAIWSRTSSNLAASPMYTFASVVDNLICSSRICTESNLGASPFHSFTFAVDNAIRSRTASNLTTIFSSTHDFGASPLHGFASAEDIKVVAAQLLSNVRRHVAMLFTLAEIKAATGDFSYINLIGGGRFGVVYKGKLVDGREVAIKKGYARSKRMGRVKSELTILSCHLPHKHLVGVVGYCQEENERLLVYEYMKNGSLYDHLHGKNKRDKGSSVLNSWKMRIKVALEASWGIQHLHNNNRFTYIHRDIKSSNILLDETWTAKVSDFLPLIEALGIVGYIDPEYYGRNVLKTKSDDVYGLGVVMLELLTGKRAIFKYGEDGSTPLLRFVEGVKHAILAKDLVKILDPNVEPPDVYEESALEIMSNTSIRCVSLERRNRPTMTEIVLNLERALAICNSISNP</sequence>
<evidence type="ECO:0000256" key="5">
    <source>
        <dbReference type="PROSITE-ProRule" id="PRU10141"/>
    </source>
</evidence>
<dbReference type="SMART" id="SM00220">
    <property type="entry name" value="S_TKc"/>
    <property type="match status" value="1"/>
</dbReference>
<dbReference type="GO" id="GO:0005524">
    <property type="term" value="F:ATP binding"/>
    <property type="evidence" value="ECO:0007669"/>
    <property type="project" value="UniProtKB-UniRule"/>
</dbReference>
<feature type="domain" description="Protein kinase" evidence="7">
    <location>
        <begin position="134"/>
        <end position="408"/>
    </location>
</feature>
<comment type="caution">
    <text evidence="8">The sequence shown here is derived from an EMBL/GenBank/DDBJ whole genome shotgun (WGS) entry which is preliminary data.</text>
</comment>
<dbReference type="InterPro" id="IPR000719">
    <property type="entry name" value="Prot_kinase_dom"/>
</dbReference>
<reference evidence="8 9" key="1">
    <citation type="submission" date="2024-01" db="EMBL/GenBank/DDBJ databases">
        <title>The genomes of 5 underutilized Papilionoideae crops provide insights into root nodulation and disease resistanc.</title>
        <authorList>
            <person name="Jiang F."/>
        </authorList>
    </citation>
    <scope>NUCLEOTIDE SEQUENCE [LARGE SCALE GENOMIC DNA]</scope>
    <source>
        <strain evidence="8">DUOXIRENSHENG_FW03</strain>
        <tissue evidence="8">Leaves</tissue>
    </source>
</reference>
<keyword evidence="4 5" id="KW-0067">ATP-binding</keyword>
<dbReference type="InterPro" id="IPR017441">
    <property type="entry name" value="Protein_kinase_ATP_BS"/>
</dbReference>
<evidence type="ECO:0000256" key="2">
    <source>
        <dbReference type="ARBA" id="ARBA00022741"/>
    </source>
</evidence>
<evidence type="ECO:0000313" key="9">
    <source>
        <dbReference type="Proteomes" id="UP001386955"/>
    </source>
</evidence>
<evidence type="ECO:0000256" key="1">
    <source>
        <dbReference type="ARBA" id="ARBA00022679"/>
    </source>
</evidence>
<evidence type="ECO:0000256" key="3">
    <source>
        <dbReference type="ARBA" id="ARBA00022777"/>
    </source>
</evidence>
<dbReference type="Pfam" id="PF00069">
    <property type="entry name" value="Pkinase"/>
    <property type="match status" value="1"/>
</dbReference>
<organism evidence="8 9">
    <name type="scientific">Psophocarpus tetragonolobus</name>
    <name type="common">Winged bean</name>
    <name type="synonym">Dolichos tetragonolobus</name>
    <dbReference type="NCBI Taxonomy" id="3891"/>
    <lineage>
        <taxon>Eukaryota</taxon>
        <taxon>Viridiplantae</taxon>
        <taxon>Streptophyta</taxon>
        <taxon>Embryophyta</taxon>
        <taxon>Tracheophyta</taxon>
        <taxon>Spermatophyta</taxon>
        <taxon>Magnoliopsida</taxon>
        <taxon>eudicotyledons</taxon>
        <taxon>Gunneridae</taxon>
        <taxon>Pentapetalae</taxon>
        <taxon>rosids</taxon>
        <taxon>fabids</taxon>
        <taxon>Fabales</taxon>
        <taxon>Fabaceae</taxon>
        <taxon>Papilionoideae</taxon>
        <taxon>50 kb inversion clade</taxon>
        <taxon>NPAAA clade</taxon>
        <taxon>indigoferoid/millettioid clade</taxon>
        <taxon>Phaseoleae</taxon>
        <taxon>Psophocarpus</taxon>
    </lineage>
</organism>
<dbReference type="PROSITE" id="PS00107">
    <property type="entry name" value="PROTEIN_KINASE_ATP"/>
    <property type="match status" value="1"/>
</dbReference>
<dbReference type="Gene3D" id="3.30.200.20">
    <property type="entry name" value="Phosphorylase Kinase, domain 1"/>
    <property type="match status" value="1"/>
</dbReference>
<proteinExistence type="inferred from homology"/>
<dbReference type="PANTHER" id="PTHR46146:SF14">
    <property type="entry name" value="SERINE_THREONINE-KINASE CCR4-LIKE PROTEIN"/>
    <property type="match status" value="1"/>
</dbReference>
<feature type="binding site" evidence="5">
    <location>
        <position position="163"/>
    </location>
    <ligand>
        <name>ATP</name>
        <dbReference type="ChEBI" id="CHEBI:30616"/>
    </ligand>
</feature>
<dbReference type="EMBL" id="JAYMYS010000005">
    <property type="protein sequence ID" value="KAK7392717.1"/>
    <property type="molecule type" value="Genomic_DNA"/>
</dbReference>
<evidence type="ECO:0000256" key="6">
    <source>
        <dbReference type="RuleBase" id="RU000304"/>
    </source>
</evidence>
<name>A0AAN9SB54_PSOTE</name>
<dbReference type="AlphaFoldDB" id="A0AAN9SB54"/>
<keyword evidence="3" id="KW-0418">Kinase</keyword>
<dbReference type="Gene3D" id="1.10.510.10">
    <property type="entry name" value="Transferase(Phosphotransferase) domain 1"/>
    <property type="match status" value="1"/>
</dbReference>
<evidence type="ECO:0000313" key="8">
    <source>
        <dbReference type="EMBL" id="KAK7392717.1"/>
    </source>
</evidence>
<dbReference type="GO" id="GO:0004674">
    <property type="term" value="F:protein serine/threonine kinase activity"/>
    <property type="evidence" value="ECO:0007669"/>
    <property type="project" value="UniProtKB-KW"/>
</dbReference>
<dbReference type="Proteomes" id="UP001386955">
    <property type="component" value="Unassembled WGS sequence"/>
</dbReference>
<comment type="similarity">
    <text evidence="6">Belongs to the protein kinase superfamily.</text>
</comment>
<dbReference type="PROSITE" id="PS00108">
    <property type="entry name" value="PROTEIN_KINASE_ST"/>
    <property type="match status" value="1"/>
</dbReference>
<keyword evidence="1" id="KW-0808">Transferase</keyword>
<keyword evidence="6" id="KW-0723">Serine/threonine-protein kinase</keyword>
<keyword evidence="2 5" id="KW-0547">Nucleotide-binding</keyword>
<keyword evidence="9" id="KW-1185">Reference proteome</keyword>
<dbReference type="PROSITE" id="PS50011">
    <property type="entry name" value="PROTEIN_KINASE_DOM"/>
    <property type="match status" value="1"/>
</dbReference>
<evidence type="ECO:0000256" key="4">
    <source>
        <dbReference type="ARBA" id="ARBA00022840"/>
    </source>
</evidence>
<protein>
    <recommendedName>
        <fullName evidence="7">Protein kinase domain-containing protein</fullName>
    </recommendedName>
</protein>
<accession>A0AAN9SB54</accession>
<dbReference type="InterPro" id="IPR011009">
    <property type="entry name" value="Kinase-like_dom_sf"/>
</dbReference>
<evidence type="ECO:0000259" key="7">
    <source>
        <dbReference type="PROSITE" id="PS50011"/>
    </source>
</evidence>
<dbReference type="PANTHER" id="PTHR46146">
    <property type="entry name" value="SERINE/THREONINE-PROTEIN KINASE-LIKE PROTEIN CCR4"/>
    <property type="match status" value="1"/>
</dbReference>
<dbReference type="InterPro" id="IPR008271">
    <property type="entry name" value="Ser/Thr_kinase_AS"/>
</dbReference>
<gene>
    <name evidence="8" type="ORF">VNO78_21163</name>
</gene>